<dbReference type="Gene3D" id="1.10.510.10">
    <property type="entry name" value="Transferase(Phosphotransferase) domain 1"/>
    <property type="match status" value="1"/>
</dbReference>
<name>A0A1H8SY46_9ACTN</name>
<dbReference type="RefSeq" id="WP_139220447.1">
    <property type="nucleotide sequence ID" value="NZ_FOEE01000005.1"/>
</dbReference>
<keyword evidence="2" id="KW-1133">Transmembrane helix</keyword>
<dbReference type="OrthoDB" id="5174176at2"/>
<evidence type="ECO:0000256" key="2">
    <source>
        <dbReference type="SAM" id="Phobius"/>
    </source>
</evidence>
<evidence type="ECO:0000256" key="1">
    <source>
        <dbReference type="SAM" id="MobiDB-lite"/>
    </source>
</evidence>
<dbReference type="SUPFAM" id="SSF56112">
    <property type="entry name" value="Protein kinase-like (PK-like)"/>
    <property type="match status" value="1"/>
</dbReference>
<evidence type="ECO:0000313" key="4">
    <source>
        <dbReference type="Proteomes" id="UP000198960"/>
    </source>
</evidence>
<keyword evidence="2" id="KW-0472">Membrane</keyword>
<keyword evidence="4" id="KW-1185">Reference proteome</keyword>
<feature type="transmembrane region" description="Helical" evidence="2">
    <location>
        <begin position="160"/>
        <end position="179"/>
    </location>
</feature>
<dbReference type="AlphaFoldDB" id="A0A1H8SY46"/>
<proteinExistence type="predicted"/>
<feature type="transmembrane region" description="Helical" evidence="2">
    <location>
        <begin position="41"/>
        <end position="59"/>
    </location>
</feature>
<feature type="transmembrane region" description="Helical" evidence="2">
    <location>
        <begin position="186"/>
        <end position="207"/>
    </location>
</feature>
<dbReference type="Proteomes" id="UP000198960">
    <property type="component" value="Unassembled WGS sequence"/>
</dbReference>
<reference evidence="4" key="1">
    <citation type="submission" date="2016-10" db="EMBL/GenBank/DDBJ databases">
        <authorList>
            <person name="Varghese N."/>
            <person name="Submissions S."/>
        </authorList>
    </citation>
    <scope>NUCLEOTIDE SEQUENCE [LARGE SCALE GENOMIC DNA]</scope>
    <source>
        <strain evidence="4">DSM 45413</strain>
    </source>
</reference>
<evidence type="ECO:0008006" key="5">
    <source>
        <dbReference type="Google" id="ProtNLM"/>
    </source>
</evidence>
<accession>A0A1H8SY46</accession>
<feature type="transmembrane region" description="Helical" evidence="2">
    <location>
        <begin position="96"/>
        <end position="113"/>
    </location>
</feature>
<feature type="transmembrane region" description="Helical" evidence="2">
    <location>
        <begin position="528"/>
        <end position="549"/>
    </location>
</feature>
<feature type="region of interest" description="Disordered" evidence="1">
    <location>
        <begin position="1"/>
        <end position="34"/>
    </location>
</feature>
<evidence type="ECO:0000313" key="3">
    <source>
        <dbReference type="EMBL" id="SEO83602.1"/>
    </source>
</evidence>
<dbReference type="STRING" id="673521.SAMN05660991_01919"/>
<feature type="compositionally biased region" description="Basic and acidic residues" evidence="1">
    <location>
        <begin position="11"/>
        <end position="31"/>
    </location>
</feature>
<sequence>MADLSSALPGREGRRPSWPDGGADRRPSGHDRPHRSLPPRVWAWIAAVATSAALLLLWSDGPGGVAPLDRAVSDLLGPGERRPELAADLARFGGDLGYRVLWLPPVLVLVWTARWRHLLVYLGTISGMAAVAQVAVGGTVLVRAVRAELTGTPEVLALSAWPDVVLATVAVATLHVLVPAGRPRRWGWVAVVALLVACIAPRIALGLDDASTALASAVLGCGVAAVVFAVLVPDSAYPVTYRRRMPAHLELTAERTGRIRAALRDQLGLELTSIDPYRLDGSAGSTPCRLGVTGGSSAELFGKLYSRTHLRSDRWYKLFRVLRYGRLEDEAPFSSVRRLVEHEDYMLRLLRDGGVRVPAPVGVVEIVPEEEYLLVTELVPGSVEILDSGMDDAVVDDALLQVRRLWAAGAAHRDLKPSNLLAQGDRVVLVDVSFGELRPSRWRQAVDLANMLLVCGLGAGPDRVLQRAGRLFTPDELAEAFATTSSLTVPRQLRRLVDTGERDLVGEFRRRLPDRAPIRVQRWSIRRVLLAVGAVGTALLTVAVVALNLRAGDLL</sequence>
<feature type="transmembrane region" description="Helical" evidence="2">
    <location>
        <begin position="118"/>
        <end position="140"/>
    </location>
</feature>
<dbReference type="EMBL" id="FOEE01000005">
    <property type="protein sequence ID" value="SEO83602.1"/>
    <property type="molecule type" value="Genomic_DNA"/>
</dbReference>
<organism evidence="3 4">
    <name type="scientific">Trujillonella endophytica</name>
    <dbReference type="NCBI Taxonomy" id="673521"/>
    <lineage>
        <taxon>Bacteria</taxon>
        <taxon>Bacillati</taxon>
        <taxon>Actinomycetota</taxon>
        <taxon>Actinomycetes</taxon>
        <taxon>Geodermatophilales</taxon>
        <taxon>Geodermatophilaceae</taxon>
        <taxon>Trujillonella</taxon>
    </lineage>
</organism>
<gene>
    <name evidence="3" type="ORF">SAMN05660991_01919</name>
</gene>
<keyword evidence="2" id="KW-0812">Transmembrane</keyword>
<feature type="transmembrane region" description="Helical" evidence="2">
    <location>
        <begin position="213"/>
        <end position="233"/>
    </location>
</feature>
<dbReference type="InterPro" id="IPR011009">
    <property type="entry name" value="Kinase-like_dom_sf"/>
</dbReference>
<protein>
    <recommendedName>
        <fullName evidence="5">RIO1 family protein</fullName>
    </recommendedName>
</protein>